<evidence type="ECO:0000256" key="1">
    <source>
        <dbReference type="SAM" id="MobiDB-lite"/>
    </source>
</evidence>
<protein>
    <submittedName>
        <fullName evidence="3">Uncharacterized protein</fullName>
    </submittedName>
</protein>
<sequence>MLIALNIVLVIVEFFHLIPSSSTKVLHRRMDRFPDDYRVYKFHDGRERIVHDAARPIVKEIERAALEAAEASEDTRWTTGYRHQETESRTTKKVEENPRGRNSK</sequence>
<dbReference type="EMBL" id="VSWC01000092">
    <property type="protein sequence ID" value="KAA1091018.1"/>
    <property type="molecule type" value="Genomic_DNA"/>
</dbReference>
<dbReference type="Proteomes" id="UP000324748">
    <property type="component" value="Unassembled WGS sequence"/>
</dbReference>
<organism evidence="3 4">
    <name type="scientific">Puccinia graminis f. sp. tritici</name>
    <dbReference type="NCBI Taxonomy" id="56615"/>
    <lineage>
        <taxon>Eukaryota</taxon>
        <taxon>Fungi</taxon>
        <taxon>Dikarya</taxon>
        <taxon>Basidiomycota</taxon>
        <taxon>Pucciniomycotina</taxon>
        <taxon>Pucciniomycetes</taxon>
        <taxon>Pucciniales</taxon>
        <taxon>Pucciniaceae</taxon>
        <taxon>Puccinia</taxon>
    </lineage>
</organism>
<reference evidence="3 4" key="1">
    <citation type="submission" date="2019-05" db="EMBL/GenBank/DDBJ databases">
        <title>Emergence of the Ug99 lineage of the wheat stem rust pathogen through somatic hybridization.</title>
        <authorList>
            <person name="Li F."/>
            <person name="Upadhyaya N.M."/>
            <person name="Sperschneider J."/>
            <person name="Matny O."/>
            <person name="Nguyen-Phuc H."/>
            <person name="Mago R."/>
            <person name="Raley C."/>
            <person name="Miller M.E."/>
            <person name="Silverstein K.A.T."/>
            <person name="Henningsen E."/>
            <person name="Hirsch C.D."/>
            <person name="Visser B."/>
            <person name="Pretorius Z.A."/>
            <person name="Steffenson B.J."/>
            <person name="Schwessinger B."/>
            <person name="Dodds P.N."/>
            <person name="Figueroa M."/>
        </authorList>
    </citation>
    <scope>NUCLEOTIDE SEQUENCE [LARGE SCALE GENOMIC DNA]</scope>
    <source>
        <strain evidence="3">21-0</strain>
    </source>
</reference>
<name>A0A5B0NT42_PUCGR</name>
<accession>A0A5B0NT42</accession>
<evidence type="ECO:0000313" key="4">
    <source>
        <dbReference type="Proteomes" id="UP000324748"/>
    </source>
</evidence>
<feature type="compositionally biased region" description="Basic and acidic residues" evidence="1">
    <location>
        <begin position="82"/>
        <end position="104"/>
    </location>
</feature>
<feature type="signal peptide" evidence="2">
    <location>
        <begin position="1"/>
        <end position="23"/>
    </location>
</feature>
<feature type="region of interest" description="Disordered" evidence="1">
    <location>
        <begin position="69"/>
        <end position="104"/>
    </location>
</feature>
<evidence type="ECO:0000313" key="3">
    <source>
        <dbReference type="EMBL" id="KAA1091018.1"/>
    </source>
</evidence>
<comment type="caution">
    <text evidence="3">The sequence shown here is derived from an EMBL/GenBank/DDBJ whole genome shotgun (WGS) entry which is preliminary data.</text>
</comment>
<proteinExistence type="predicted"/>
<evidence type="ECO:0000256" key="2">
    <source>
        <dbReference type="SAM" id="SignalP"/>
    </source>
</evidence>
<feature type="chain" id="PRO_5022960238" evidence="2">
    <location>
        <begin position="24"/>
        <end position="104"/>
    </location>
</feature>
<keyword evidence="4" id="KW-1185">Reference proteome</keyword>
<dbReference type="AlphaFoldDB" id="A0A5B0NT42"/>
<keyword evidence="2" id="KW-0732">Signal</keyword>
<gene>
    <name evidence="3" type="ORF">PGT21_020819</name>
</gene>